<dbReference type="GeneID" id="65102386"/>
<feature type="region of interest" description="Disordered" evidence="1">
    <location>
        <begin position="111"/>
        <end position="214"/>
    </location>
</feature>
<proteinExistence type="predicted"/>
<dbReference type="InterPro" id="IPR005092">
    <property type="entry name" value="TATR"/>
</dbReference>
<feature type="compositionally biased region" description="Low complexity" evidence="1">
    <location>
        <begin position="189"/>
        <end position="202"/>
    </location>
</feature>
<reference evidence="2 3" key="1">
    <citation type="submission" date="2018-05" db="EMBL/GenBank/DDBJ databases">
        <title>The complete genome sequence of an alphabaculovirus isolated from the southern armyworm, Spodoptera eridania.</title>
        <authorList>
            <person name="Harrison R.L."/>
            <person name="Rowley D.L."/>
        </authorList>
    </citation>
    <scope>NUCLEOTIDE SEQUENCE [LARGE SCALE GENOMIC DNA]</scope>
    <source>
        <strain evidence="2">251</strain>
    </source>
</reference>
<organism evidence="2 3">
    <name type="scientific">Spodoptera eridania nucleopolyhedrovirus</name>
    <dbReference type="NCBI Taxonomy" id="2315721"/>
    <lineage>
        <taxon>Viruses</taxon>
        <taxon>Viruses incertae sedis</taxon>
        <taxon>Naldaviricetes</taxon>
        <taxon>Lefavirales</taxon>
        <taxon>Baculoviridae</taxon>
        <taxon>Alphabaculovirus</taxon>
        <taxon>Alphabaculovirus speridaniae</taxon>
    </lineage>
</organism>
<protein>
    <submittedName>
        <fullName evidence="2">IE-1</fullName>
    </submittedName>
</protein>
<evidence type="ECO:0000256" key="1">
    <source>
        <dbReference type="SAM" id="MobiDB-lite"/>
    </source>
</evidence>
<keyword evidence="3" id="KW-1185">Reference proteome</keyword>
<dbReference type="Proteomes" id="UP000503448">
    <property type="component" value="Segment"/>
</dbReference>
<dbReference type="RefSeq" id="YP_010087139.1">
    <property type="nucleotide sequence ID" value="NC_055502.1"/>
</dbReference>
<feature type="compositionally biased region" description="Low complexity" evidence="1">
    <location>
        <begin position="135"/>
        <end position="163"/>
    </location>
</feature>
<sequence>MHTPNHRSRVSAASYKTAGSTPIRETLGSFLNFHHPIPQTPEEMQLTNPITNDADYTDNSYNQFINNVHSINQTYDAVTQNSIFDPTVSQDIDFTTLFGADQSNVSETAATVKNNSAVAPSPPMKVSKKNKTKKPSNSSSVASSSSLSKQRSSSSSQQQQIMSPLKKRLSSKRSSTKGMGTAVKRIRMSDYAIDSSSSGSSSDESDKNSSDDEEYVKKNDVIVLEKNNVAKNNVTHMVVNDDAERILIKPKSRGRYAKKMCVSSALKPVHVEKPTPSDPATETIFNEIITKTKNKISNDNNRLFTSHMLDTSYYMFIVSKSSNADEIYTLRYINCVHSVHNEYTAHHMHHDRFVLIVTLERYRFMISYKLLLDMKIEIPIQDQFSEKQLTDNNKNLCIFEEVKDFRFMSLLINTFRLDQVYIQGKISLLLASVGEKKARVVHERLTQMIDTKVLFTLPLSITKKEAPNQEELKKYDMSLYVDDIIKYTAGLRFKKMTNDDDENKLSRAQIVNAVTQSLSFWYENKQSGKNKPKTNSAAAAEKSSFTYKYGCITRQFYDPAQKGVKKLYKVKKENGSAKLIENYLNACKERFENHSFILITTKSDERITIVKKGMEFLWITSVIKDIVVTDIIKKYKMYNHYIYNLNSGSRKEINIRHNGMIKLLSNYTGDRLTLNETNSIAVNKFGCNLEKVIFDKKSAQNTE</sequence>
<accession>A0A346TQ70</accession>
<dbReference type="Pfam" id="PF03430">
    <property type="entry name" value="TATR"/>
    <property type="match status" value="1"/>
</dbReference>
<dbReference type="EMBL" id="MH320559">
    <property type="protein sequence ID" value="AXU41730.1"/>
    <property type="molecule type" value="Genomic_DNA"/>
</dbReference>
<name>A0A346TQ70_9ABAC</name>
<evidence type="ECO:0000313" key="3">
    <source>
        <dbReference type="Proteomes" id="UP000503448"/>
    </source>
</evidence>
<evidence type="ECO:0000313" key="2">
    <source>
        <dbReference type="EMBL" id="AXU41730.1"/>
    </source>
</evidence>
<feature type="compositionally biased region" description="Basic residues" evidence="1">
    <location>
        <begin position="165"/>
        <end position="175"/>
    </location>
</feature>
<feature type="compositionally biased region" description="Basic and acidic residues" evidence="1">
    <location>
        <begin position="204"/>
        <end position="214"/>
    </location>
</feature>
<dbReference type="KEGG" id="vg:65102386"/>